<dbReference type="EMBL" id="CP026604">
    <property type="protein sequence ID" value="AWB67248.1"/>
    <property type="molecule type" value="Genomic_DNA"/>
</dbReference>
<accession>A0A2S0VSQ7</accession>
<feature type="domain" description="Chalcone isomerase" evidence="2">
    <location>
        <begin position="33"/>
        <end position="176"/>
    </location>
</feature>
<keyword evidence="1" id="KW-0732">Signal</keyword>
<dbReference type="Pfam" id="PF16036">
    <property type="entry name" value="Chalcone_3"/>
    <property type="match status" value="1"/>
</dbReference>
<dbReference type="AlphaFoldDB" id="A0A2S0VSQ7"/>
<evidence type="ECO:0000259" key="2">
    <source>
        <dbReference type="Pfam" id="PF16036"/>
    </source>
</evidence>
<dbReference type="RefSeq" id="WP_108603295.1">
    <property type="nucleotide sequence ID" value="NZ_CP026604.1"/>
</dbReference>
<feature type="chain" id="PRO_5015695910" description="Chalcone isomerase domain-containing protein" evidence="1">
    <location>
        <begin position="25"/>
        <end position="180"/>
    </location>
</feature>
<feature type="signal peptide" evidence="1">
    <location>
        <begin position="1"/>
        <end position="24"/>
    </location>
</feature>
<organism evidence="3 4">
    <name type="scientific">Saccharobesus litoralis</name>
    <dbReference type="NCBI Taxonomy" id="2172099"/>
    <lineage>
        <taxon>Bacteria</taxon>
        <taxon>Pseudomonadati</taxon>
        <taxon>Pseudomonadota</taxon>
        <taxon>Gammaproteobacteria</taxon>
        <taxon>Alteromonadales</taxon>
        <taxon>Alteromonadaceae</taxon>
        <taxon>Saccharobesus</taxon>
    </lineage>
</organism>
<evidence type="ECO:0000313" key="3">
    <source>
        <dbReference type="EMBL" id="AWB67248.1"/>
    </source>
</evidence>
<gene>
    <name evidence="3" type="ORF">C2869_12715</name>
</gene>
<reference evidence="3 4" key="1">
    <citation type="submission" date="2018-01" db="EMBL/GenBank/DDBJ databases">
        <title>Genome sequence of a Cantenovulum-like bacteria.</title>
        <authorList>
            <person name="Tan W.R."/>
            <person name="Lau N.-S."/>
            <person name="Go F."/>
            <person name="Amirul A.-A.A."/>
        </authorList>
    </citation>
    <scope>NUCLEOTIDE SEQUENCE [LARGE SCALE GENOMIC DNA]</scope>
    <source>
        <strain evidence="3 4">CCB-QB4</strain>
    </source>
</reference>
<evidence type="ECO:0000256" key="1">
    <source>
        <dbReference type="SAM" id="SignalP"/>
    </source>
</evidence>
<dbReference type="InterPro" id="IPR016087">
    <property type="entry name" value="Chalcone_isomerase"/>
</dbReference>
<evidence type="ECO:0000313" key="4">
    <source>
        <dbReference type="Proteomes" id="UP000244441"/>
    </source>
</evidence>
<dbReference type="KEGG" id="cate:C2869_12715"/>
<name>A0A2S0VSQ7_9ALTE</name>
<protein>
    <recommendedName>
        <fullName evidence="2">Chalcone isomerase domain-containing protein</fullName>
    </recommendedName>
</protein>
<dbReference type="Proteomes" id="UP000244441">
    <property type="component" value="Chromosome"/>
</dbReference>
<keyword evidence="4" id="KW-1185">Reference proteome</keyword>
<dbReference type="OrthoDB" id="8527419at2"/>
<sequence length="180" mass="20954">MLKAYIHPILLAIFCLGLATNTLANSTKPELPQNYRLVGEAQLKVLWFKVYKAYLYADAQPNNEPNGLHRNLYLTLQYQRDIEKQDLLDETANQWQKQSFDKNKISKWIVELDNSWPNVKQGDQISFFIDQNGLGHFYFNKAYYALFSDSQGCQAFINIWLGANSQYPQQRDQLLGLDHD</sequence>
<proteinExistence type="predicted"/>